<feature type="chain" id="PRO_5024291000" evidence="1">
    <location>
        <begin position="19"/>
        <end position="203"/>
    </location>
</feature>
<dbReference type="EMBL" id="VVIM01000009">
    <property type="protein sequence ID" value="KAB0793794.1"/>
    <property type="molecule type" value="Genomic_DNA"/>
</dbReference>
<dbReference type="PANTHER" id="PTHR31649:SF10">
    <property type="entry name" value="IP19903P-RELATED"/>
    <property type="match status" value="1"/>
</dbReference>
<dbReference type="AlphaFoldDB" id="A0A5N4A906"/>
<gene>
    <name evidence="2" type="ORF">PPYR_13414</name>
</gene>
<evidence type="ECO:0000313" key="3">
    <source>
        <dbReference type="Proteomes" id="UP000327044"/>
    </source>
</evidence>
<dbReference type="InterPro" id="IPR006616">
    <property type="entry name" value="DM9_repeat"/>
</dbReference>
<dbReference type="OrthoDB" id="6767006at2759"/>
<accession>A0A5N4A906</accession>
<organism evidence="2 3">
    <name type="scientific">Photinus pyralis</name>
    <name type="common">Common eastern firefly</name>
    <name type="synonym">Lampyris pyralis</name>
    <dbReference type="NCBI Taxonomy" id="7054"/>
    <lineage>
        <taxon>Eukaryota</taxon>
        <taxon>Metazoa</taxon>
        <taxon>Ecdysozoa</taxon>
        <taxon>Arthropoda</taxon>
        <taxon>Hexapoda</taxon>
        <taxon>Insecta</taxon>
        <taxon>Pterygota</taxon>
        <taxon>Neoptera</taxon>
        <taxon>Endopterygota</taxon>
        <taxon>Coleoptera</taxon>
        <taxon>Polyphaga</taxon>
        <taxon>Elateriformia</taxon>
        <taxon>Elateroidea</taxon>
        <taxon>Lampyridae</taxon>
        <taxon>Lampyrinae</taxon>
        <taxon>Photinus</taxon>
    </lineage>
</organism>
<dbReference type="SMART" id="SM00696">
    <property type="entry name" value="DM9"/>
    <property type="match status" value="1"/>
</dbReference>
<comment type="caution">
    <text evidence="2">The sequence shown here is derived from an EMBL/GenBank/DDBJ whole genome shotgun (WGS) entry which is preliminary data.</text>
</comment>
<name>A0A5N4A906_PHOPY</name>
<feature type="signal peptide" evidence="1">
    <location>
        <begin position="1"/>
        <end position="18"/>
    </location>
</feature>
<dbReference type="PANTHER" id="PTHR31649">
    <property type="entry name" value="AGAP009604-PA"/>
    <property type="match status" value="1"/>
</dbReference>
<protein>
    <submittedName>
        <fullName evidence="2">Uncharacterized protein</fullName>
    </submittedName>
</protein>
<evidence type="ECO:0000313" key="2">
    <source>
        <dbReference type="EMBL" id="KAB0793794.1"/>
    </source>
</evidence>
<dbReference type="Pfam" id="PF11901">
    <property type="entry name" value="DM9"/>
    <property type="match status" value="1"/>
</dbReference>
<proteinExistence type="predicted"/>
<dbReference type="InParanoid" id="A0A5N4A906"/>
<keyword evidence="3" id="KW-1185">Reference proteome</keyword>
<keyword evidence="1" id="KW-0732">Signal</keyword>
<evidence type="ECO:0000256" key="1">
    <source>
        <dbReference type="SAM" id="SignalP"/>
    </source>
</evidence>
<dbReference type="Proteomes" id="UP000327044">
    <property type="component" value="Unassembled WGS sequence"/>
</dbReference>
<reference evidence="2 3" key="1">
    <citation type="journal article" date="2018" name="Elife">
        <title>Firefly genomes illuminate parallel origins of bioluminescence in beetles.</title>
        <authorList>
            <person name="Fallon T.R."/>
            <person name="Lower S.E."/>
            <person name="Chang C.H."/>
            <person name="Bessho-Uehara M."/>
            <person name="Martin G.J."/>
            <person name="Bewick A.J."/>
            <person name="Behringer M."/>
            <person name="Debat H.J."/>
            <person name="Wong I."/>
            <person name="Day J.C."/>
            <person name="Suvorov A."/>
            <person name="Silva C.J."/>
            <person name="Stanger-Hall K.F."/>
            <person name="Hall D.W."/>
            <person name="Schmitz R.J."/>
            <person name="Nelson D.R."/>
            <person name="Lewis S.M."/>
            <person name="Shigenobu S."/>
            <person name="Bybee S.M."/>
            <person name="Larracuente A.M."/>
            <person name="Oba Y."/>
            <person name="Weng J.K."/>
        </authorList>
    </citation>
    <scope>NUCLEOTIDE SEQUENCE [LARGE SCALE GENOMIC DNA]</scope>
    <source>
        <strain evidence="2">1611_PpyrPB1</strain>
        <tissue evidence="2">Whole body</tissue>
    </source>
</reference>
<sequence>MALLYITFIVLLVNQIAAQKKCVDGTVYENEKTDYYWREYVGEIPCDAIPGGFDRSGKPTYIGQMYHSKFGLLPSTIHNGSTKLLSSGGGNSFTSDTFVKILCSRHHDRYKWIPTENSKGHLLTNYHLVIGGNEAGYVINIGRVNHEMEIVIGKVFAHHTPYRGLSIPNKENEATYQSYEILVYDYCYYKACNNTTDISNVRL</sequence>